<evidence type="ECO:0000313" key="2">
    <source>
        <dbReference type="MGI" id="MGI:3648213"/>
    </source>
</evidence>
<accession>Q9CRN2</accession>
<reference evidence="1" key="5">
    <citation type="journal article" date="2001" name="Nature">
        <title>Functional annotation of a full-length mouse cDNA collection.</title>
        <authorList>
            <consortium name="The RIKEN Genome Exploration Research Group Phase II Team and the FANTOM Consortium"/>
        </authorList>
    </citation>
    <scope>NUCLEOTIDE SEQUENCE</scope>
    <source>
        <strain evidence="1">C57BL/6J</strain>
        <tissue evidence="1">Head</tissue>
    </source>
</reference>
<reference evidence="1" key="4">
    <citation type="submission" date="2000-08" db="EMBL/GenBank/DDBJ databases">
        <authorList>
            <person name="Adachi J."/>
            <person name="Aizawa K."/>
            <person name="Akahira S."/>
            <person name="Akimura T."/>
            <person name="Arai A."/>
            <person name="Aono H."/>
            <person name="Arakawa T."/>
            <person name="Bono H."/>
            <person name="Carninci P."/>
            <person name="Fukuda S."/>
            <person name="Fukunishi Y."/>
            <person name="Furuno M."/>
            <person name="Hanagaki T."/>
            <person name="Hara A."/>
            <person name="Hayatsu N."/>
            <person name="Hiramoto K."/>
            <person name="Hiraoka T."/>
            <person name="Hori F."/>
            <person name="Imotani K."/>
            <person name="Ishii Y."/>
            <person name="Itoh M."/>
            <person name="Izawa M."/>
            <person name="Kasukawa T."/>
            <person name="Kato H."/>
            <person name="Kawai J."/>
            <person name="Kojima Y."/>
            <person name="Konno H."/>
            <person name="Kouda M."/>
            <person name="Koya S."/>
            <person name="Kurihara C."/>
            <person name="Matsuyama T."/>
            <person name="Miyazaki A."/>
            <person name="Nishi K."/>
            <person name="Nomura K."/>
            <person name="Numazaki R."/>
            <person name="Ohno M."/>
            <person name="Okazaki Y."/>
            <person name="Okido T."/>
            <person name="Owa C."/>
            <person name="Saito H."/>
            <person name="Saito R."/>
            <person name="Sakai C."/>
            <person name="Sakai K."/>
            <person name="Sano H."/>
            <person name="Sasaki D."/>
            <person name="Shibata K."/>
            <person name="Shibata Y."/>
            <person name="Shinagawa A."/>
            <person name="Shiraki T."/>
            <person name="Sogabe Y."/>
            <person name="Suzuki H."/>
            <person name="Tagami M."/>
            <person name="Tagawa A."/>
            <person name="Takahashi F."/>
            <person name="Tanaka T."/>
            <person name="Tejima Y."/>
            <person name="Toya T."/>
            <person name="Yamamura T."/>
            <person name="Yasunishi A."/>
            <person name="Yoshida K."/>
            <person name="Yoshino M."/>
            <person name="Muramatsu M."/>
            <person name="Hayashizaki Y."/>
        </authorList>
    </citation>
    <scope>NUCLEOTIDE SEQUENCE</scope>
    <source>
        <strain evidence="1">C57BL/6J</strain>
        <tissue evidence="1">Head</tissue>
    </source>
</reference>
<proteinExistence type="evidence at transcript level"/>
<reference evidence="1" key="6">
    <citation type="journal article" date="2002" name="Nature">
        <title>Analysis of the mouse transcriptome based on functional annotation of 60,770 full-length cDNAs.</title>
        <authorList>
            <consortium name="The FANTOM Consortium and the RIKEN Genome Exploration Research Group Phase I and II Team"/>
        </authorList>
    </citation>
    <scope>NUCLEOTIDE SEQUENCE</scope>
    <source>
        <strain evidence="1">C57BL/6J</strain>
        <tissue evidence="1">Head</tissue>
    </source>
</reference>
<feature type="non-terminal residue" evidence="1">
    <location>
        <position position="1"/>
    </location>
</feature>
<gene>
    <name evidence="2" type="primary">Gm5577</name>
    <name evidence="2" type="synonym">EG434064</name>
</gene>
<reference evidence="1" key="3">
    <citation type="journal article" date="2000" name="Genome Res.">
        <title>RIKEN integrated sequence analysis (RISA) system--384-format sequencing pipeline with 384 multicapillary sequencer.</title>
        <authorList>
            <person name="Shibata K."/>
            <person name="Itoh M."/>
            <person name="Aizawa K."/>
            <person name="Nagaoka S."/>
            <person name="Sasaki N."/>
            <person name="Carninci P."/>
            <person name="Konno H."/>
            <person name="Akiyama J."/>
            <person name="Nishi K."/>
            <person name="Kitsunai T."/>
            <person name="Tashiro H."/>
            <person name="Itoh M."/>
            <person name="Sumi N."/>
            <person name="Ishii Y."/>
            <person name="Nakamura S."/>
            <person name="Hazama M."/>
            <person name="Nishine T."/>
            <person name="Harada A."/>
            <person name="Yamamoto R."/>
            <person name="Matsumoto H."/>
            <person name="Sakaguchi S."/>
            <person name="Ikegami T."/>
            <person name="Kashiwagi K."/>
            <person name="Fujiwake S."/>
            <person name="Inoue K."/>
            <person name="Togawa Y."/>
            <person name="Izawa M."/>
            <person name="Ohara E."/>
            <person name="Watahiki M."/>
            <person name="Yoneda Y."/>
            <person name="Ishikawa T."/>
            <person name="Ozawa K."/>
            <person name="Tanaka T."/>
            <person name="Matsuura S."/>
            <person name="Kawai J."/>
            <person name="Okazaki Y."/>
            <person name="Muramatsu M."/>
            <person name="Inoue Y."/>
            <person name="Kira A."/>
            <person name="Hayashizaki Y."/>
        </authorList>
    </citation>
    <scope>NUCLEOTIDE SEQUENCE</scope>
    <source>
        <strain evidence="1">C57BL/6J</strain>
        <tissue evidence="1">Head</tissue>
    </source>
</reference>
<reference evidence="1" key="8">
    <citation type="journal article" date="2005" name="Science">
        <title>Antisense Transcription in the Mammalian Transcriptome.</title>
        <authorList>
            <consortium name="RIKEN Genome Exploration Research Group and Genome Science Group (Genome Network Project Core Group) and the FANTOM Consortium"/>
        </authorList>
    </citation>
    <scope>NUCLEOTIDE SEQUENCE</scope>
    <source>
        <strain evidence="1">C57BL/6J</strain>
        <tissue evidence="1">Head</tissue>
    </source>
</reference>
<dbReference type="MGI" id="MGI:3648213">
    <property type="gene designation" value="Gm5577"/>
</dbReference>
<reference evidence="1" key="7">
    <citation type="journal article" date="2005" name="Science">
        <title>The Transcriptional Landscape of the Mammalian Genome.</title>
        <authorList>
            <consortium name="The FANTOM Consortium"/>
            <consortium name="Riken Genome Exploration Research Group and Genome Science Group (Genome Network Project Core Group)"/>
        </authorList>
    </citation>
    <scope>NUCLEOTIDE SEQUENCE</scope>
    <source>
        <strain evidence="1">C57BL/6J</strain>
        <tissue evidence="1">Head</tissue>
    </source>
</reference>
<sequence length="200" mass="21537">HVENNNSLGPVQRQLVLLGAPSAATGSSARGSRARLHPQQCALDSIRARCAAQRRPAPRTGSAERLRATRSPLLLLLLLLLRTLRAGMPCCPQAQAEASIRTDVVHQTGVCWSSQSEVNLVSQHNKREVLGIPGAGLDEKLVSPAVEGFESVGGSHIKHQNTAICTSVEGHTKRLEPFLTGCVPDLQDTNTKHLVLRRCL</sequence>
<dbReference type="AlphaFoldDB" id="Q9CRN2"/>
<name>Q9CRN2_MOUSE</name>
<dbReference type="EMBL" id="AK020089">
    <property type="protein sequence ID" value="BAB31987.1"/>
    <property type="molecule type" value="mRNA"/>
</dbReference>
<organism evidence="1">
    <name type="scientific">Mus musculus</name>
    <name type="common">Mouse</name>
    <dbReference type="NCBI Taxonomy" id="10090"/>
    <lineage>
        <taxon>Eukaryota</taxon>
        <taxon>Metazoa</taxon>
        <taxon>Chordata</taxon>
        <taxon>Craniata</taxon>
        <taxon>Vertebrata</taxon>
        <taxon>Euteleostomi</taxon>
        <taxon>Mammalia</taxon>
        <taxon>Eutheria</taxon>
        <taxon>Euarchontoglires</taxon>
        <taxon>Glires</taxon>
        <taxon>Rodentia</taxon>
        <taxon>Myomorpha</taxon>
        <taxon>Muroidea</taxon>
        <taxon>Muridae</taxon>
        <taxon>Murinae</taxon>
        <taxon>Mus</taxon>
        <taxon>Mus</taxon>
    </lineage>
</organism>
<reference evidence="1" key="2">
    <citation type="journal article" date="2000" name="Genome Res.">
        <title>Normalization and subtraction of cap-trapper-selected cDNAs to prepare full-length cDNA libraries for rapid discovery of new genes.</title>
        <authorList>
            <person name="Carninci P."/>
            <person name="Shibata Y."/>
            <person name="Hayatsu N."/>
            <person name="Sugahara Y."/>
            <person name="Shibata K."/>
            <person name="Itoh M."/>
            <person name="Konno H."/>
            <person name="Okazaki Y."/>
            <person name="Muramatsu M."/>
            <person name="Hayashizaki Y."/>
        </authorList>
    </citation>
    <scope>NUCLEOTIDE SEQUENCE</scope>
    <source>
        <strain evidence="1">C57BL/6J</strain>
        <tissue evidence="1">Head</tissue>
    </source>
</reference>
<reference evidence="1" key="1">
    <citation type="journal article" date="1999" name="Methods Enzymol.">
        <title>High-efficiency full-length cDNA cloning.</title>
        <authorList>
            <person name="Carninci P."/>
            <person name="Hayashizaki Y."/>
        </authorList>
    </citation>
    <scope>NUCLEOTIDE SEQUENCE</scope>
    <source>
        <strain evidence="1">C57BL/6J</strain>
        <tissue evidence="1">Head</tissue>
    </source>
</reference>
<protein>
    <submittedName>
        <fullName evidence="1">Uncharacterized protein</fullName>
    </submittedName>
</protein>
<evidence type="ECO:0000313" key="1">
    <source>
        <dbReference type="EMBL" id="BAB31987.1"/>
    </source>
</evidence>
<dbReference type="AGR" id="MGI:3648213"/>
<dbReference type="HOGENOM" id="CLU_1369054_0_0_1"/>